<dbReference type="Proteomes" id="UP000186102">
    <property type="component" value="Unassembled WGS sequence"/>
</dbReference>
<feature type="transmembrane region" description="Helical" evidence="1">
    <location>
        <begin position="37"/>
        <end position="56"/>
    </location>
</feature>
<feature type="transmembrane region" description="Helical" evidence="1">
    <location>
        <begin position="63"/>
        <end position="85"/>
    </location>
</feature>
<feature type="transmembrane region" description="Helical" evidence="1">
    <location>
        <begin position="12"/>
        <end position="31"/>
    </location>
</feature>
<keyword evidence="1" id="KW-1133">Transmembrane helix</keyword>
<sequence length="152" mass="16307">MYEFFQSIFQWLLNGIISIAHWFGGIITGLFNGIKAFLMALFGPIILFLGGIWYLITSIFNIIVLIVQVVLGLLGVVTAIVGGVFNTFSGLMGYSGSTSYYALPSAYSQGFNAVTGVLNQTGFNTIAYIMATFVWMATAYAVIKIAGGQGGN</sequence>
<dbReference type="RefSeq" id="WP_075365780.1">
    <property type="nucleotide sequence ID" value="NZ_MLBF01000028.1"/>
</dbReference>
<accession>A0A1Q8QRI4</accession>
<keyword evidence="3" id="KW-1185">Reference proteome</keyword>
<evidence type="ECO:0000256" key="1">
    <source>
        <dbReference type="SAM" id="Phobius"/>
    </source>
</evidence>
<protein>
    <submittedName>
        <fullName evidence="2">Uncharacterized protein</fullName>
    </submittedName>
</protein>
<comment type="caution">
    <text evidence="2">The sequence shown here is derived from an EMBL/GenBank/DDBJ whole genome shotgun (WGS) entry which is preliminary data.</text>
</comment>
<evidence type="ECO:0000313" key="2">
    <source>
        <dbReference type="EMBL" id="OLN29920.1"/>
    </source>
</evidence>
<dbReference type="STRING" id="1888891.DSOL_3260"/>
<proteinExistence type="predicted"/>
<keyword evidence="1" id="KW-0472">Membrane</keyword>
<dbReference type="EMBL" id="MLBF01000028">
    <property type="protein sequence ID" value="OLN29920.1"/>
    <property type="molecule type" value="Genomic_DNA"/>
</dbReference>
<keyword evidence="1" id="KW-0812">Transmembrane</keyword>
<name>A0A1Q8QRI4_9FIRM</name>
<dbReference type="OrthoDB" id="1807538at2"/>
<reference evidence="2 3" key="1">
    <citation type="submission" date="2016-09" db="EMBL/GenBank/DDBJ databases">
        <title>Complete genome of Desulfosporosinus sp. OL.</title>
        <authorList>
            <person name="Mardanov A."/>
            <person name="Beletsky A."/>
            <person name="Panova A."/>
            <person name="Karnachuk O."/>
            <person name="Ravin N."/>
        </authorList>
    </citation>
    <scope>NUCLEOTIDE SEQUENCE [LARGE SCALE GENOMIC DNA]</scope>
    <source>
        <strain evidence="2 3">OL</strain>
    </source>
</reference>
<evidence type="ECO:0000313" key="3">
    <source>
        <dbReference type="Proteomes" id="UP000186102"/>
    </source>
</evidence>
<gene>
    <name evidence="2" type="ORF">DSOL_3260</name>
</gene>
<dbReference type="AlphaFoldDB" id="A0A1Q8QRI4"/>
<feature type="transmembrane region" description="Helical" evidence="1">
    <location>
        <begin position="125"/>
        <end position="143"/>
    </location>
</feature>
<organism evidence="2 3">
    <name type="scientific">Desulfosporosinus metallidurans</name>
    <dbReference type="NCBI Taxonomy" id="1888891"/>
    <lineage>
        <taxon>Bacteria</taxon>
        <taxon>Bacillati</taxon>
        <taxon>Bacillota</taxon>
        <taxon>Clostridia</taxon>
        <taxon>Eubacteriales</taxon>
        <taxon>Desulfitobacteriaceae</taxon>
        <taxon>Desulfosporosinus</taxon>
    </lineage>
</organism>